<dbReference type="GO" id="GO:0004386">
    <property type="term" value="F:helicase activity"/>
    <property type="evidence" value="ECO:0007669"/>
    <property type="project" value="UniProtKB-KW"/>
</dbReference>
<evidence type="ECO:0000313" key="3">
    <source>
        <dbReference type="Proteomes" id="UP000059188"/>
    </source>
</evidence>
<dbReference type="STRING" id="1108050.A0A0B7FRC3"/>
<dbReference type="EMBL" id="LN679143">
    <property type="protein sequence ID" value="CEL60220.1"/>
    <property type="molecule type" value="Genomic_DNA"/>
</dbReference>
<keyword evidence="2" id="KW-0067">ATP-binding</keyword>
<evidence type="ECO:0000313" key="2">
    <source>
        <dbReference type="EMBL" id="CEL60220.1"/>
    </source>
</evidence>
<protein>
    <submittedName>
        <fullName evidence="2">Similar to Txn-coupled DNA repair ATPase-helicase</fullName>
        <ecNumber evidence="2">3.6.1.-</ecNumber>
    </submittedName>
</protein>
<evidence type="ECO:0000256" key="1">
    <source>
        <dbReference type="SAM" id="MobiDB-lite"/>
    </source>
</evidence>
<keyword evidence="2" id="KW-0547">Nucleotide-binding</keyword>
<dbReference type="EC" id="3.6.1.-" evidence="2"/>
<sequence length="784" mass="88396">MTPAWILLKLLDLKDHISGKIRASDKTEDDAHSTASTDSQNTLHAHVQDFERRFYNRIERMHKDFLIDRSQATEDETPMDKATSAMLLWMITNCEDPKSVDLALQALAGADLWLPCKAFSQCEIDAQVLRKLERCLYVLESPHLRSHGIAWEGLLDSAYLYSRALATLIRGAPENPKVPGVSWHEWEICMRRMHKILDGHAKPRNSKATQAPQSTDFEFGTLLLGGSRGIHTPDSNSFHSKQIERQWQLLEQITTNQVTGLPPSAASVRALVNVITQTLLYAPRSPLPLIELFNAYNISHIALGSEDATLGHAIGIALTVARFVDNKYTPVRMEDQLQQRSQTMAFRNSGATLSRHEHAQRVYSKLATKQPTHKRTRALLTFGLLGLLELPEMTEDDQNRAYLKQNEIESIQRALQTLEAPQMQLRQSTLLTHSDQSLRYLEYHKLMPLTPLTFDLEDQFRDIVRGWLGFWVGDQKPGHDQYLPASPSPDIVTMHLEALLSLSRCQLFGTLIIDDLITLIIPEYNSQATANQEPGSHQPALFPVRRVALNLRAKKLCIRSVAYSIAEWPGSSRHHKQESHTVINKLNAVNFRGSMESLVESGEREGDLVPYAMRFLWNFASTAGKSGTLHQETRVASDNNHRLFRPIGARIPGSGSLCVRNGEFESQWFETIRRLCKDNPINILESGILDELTKPCEDKCYEGYLPHFTVIDSFNPPLVSQGRDITWLDVYKSLKTECEASVAQTVVDTGSQTQESNTVTVEPETAILEISRTQPSVEESKTVV</sequence>
<dbReference type="GO" id="GO:0016787">
    <property type="term" value="F:hydrolase activity"/>
    <property type="evidence" value="ECO:0007669"/>
    <property type="project" value="UniProtKB-KW"/>
</dbReference>
<keyword evidence="2" id="KW-0378">Hydrolase</keyword>
<reference evidence="2 3" key="1">
    <citation type="submission" date="2014-11" db="EMBL/GenBank/DDBJ databases">
        <authorList>
            <person name="Wibberg Daniel"/>
        </authorList>
    </citation>
    <scope>NUCLEOTIDE SEQUENCE [LARGE SCALE GENOMIC DNA]</scope>
    <source>
        <strain evidence="2">Rhizoctonia solani AG1-IB 7/3/14</strain>
    </source>
</reference>
<name>A0A0B7FRC3_THACB</name>
<gene>
    <name evidence="2" type="ORF">RSOLAG1IB_09458</name>
</gene>
<accession>A0A0B7FRC3</accession>
<feature type="compositionally biased region" description="Polar residues" evidence="1">
    <location>
        <begin position="33"/>
        <end position="42"/>
    </location>
</feature>
<dbReference type="Proteomes" id="UP000059188">
    <property type="component" value="Unassembled WGS sequence"/>
</dbReference>
<dbReference type="OrthoDB" id="3181638at2759"/>
<proteinExistence type="predicted"/>
<feature type="region of interest" description="Disordered" evidence="1">
    <location>
        <begin position="22"/>
        <end position="42"/>
    </location>
</feature>
<keyword evidence="2" id="KW-0347">Helicase</keyword>
<feature type="compositionally biased region" description="Basic and acidic residues" evidence="1">
    <location>
        <begin position="22"/>
        <end position="32"/>
    </location>
</feature>
<keyword evidence="3" id="KW-1185">Reference proteome</keyword>
<dbReference type="AlphaFoldDB" id="A0A0B7FRC3"/>
<organism evidence="2 3">
    <name type="scientific">Thanatephorus cucumeris (strain AG1-IB / isolate 7/3/14)</name>
    <name type="common">Lettuce bottom rot fungus</name>
    <name type="synonym">Rhizoctonia solani</name>
    <dbReference type="NCBI Taxonomy" id="1108050"/>
    <lineage>
        <taxon>Eukaryota</taxon>
        <taxon>Fungi</taxon>
        <taxon>Dikarya</taxon>
        <taxon>Basidiomycota</taxon>
        <taxon>Agaricomycotina</taxon>
        <taxon>Agaricomycetes</taxon>
        <taxon>Cantharellales</taxon>
        <taxon>Ceratobasidiaceae</taxon>
        <taxon>Rhizoctonia</taxon>
        <taxon>Rhizoctonia solani AG-1</taxon>
    </lineage>
</organism>